<keyword evidence="2" id="KW-1185">Reference proteome</keyword>
<sequence length="541" mass="62524">MRTKYGNFSCTYVPILRGPNDNIVIDGNAIENIMDQTPLQTDFFRVTCINKDGIRYHNVHSGIAVNNDLHYRAEKTPLPTNALGLSVIMFGLDSVSHMTWKRMLPKTYDYFAQLGGMVLEGYNIVGDGTPQALLPILTGKTEWELPEARRSHANAKPVDDHPWVWKDFKRAGYVTQWGEDMTNIGTFNYRMLGFQNPPVDHYMRPFFLEAEKVYRFNKDYCLGSQTRQQNFINWLKQLLLMYGENRKFSFMFHSECSHGDNNLVQHLDDDLVDFLKFMATSGHMNHSILIFMSDHGARFQNIRETVQGKLEERMPHFGFLFPRWFADKYPEAYANFKTNTRRLTTPFDIHETFMHLLNFTDFSTPDLKSRAFSLFREVPKNRSCRDADIEPHWCACLVWEKVSTNDERVKNAALETLKVMNGLTSELRSDCRILQLVNVTNALRLRANQQVLKFKRSSDVDGRYADLSDQMAEKEYLIQVTFRVTPGDGLFEATVKHNVALATYAVNEKEISRINKYGLAPSCIASRHPALRPYCYCAKQA</sequence>
<dbReference type="PANTHER" id="PTHR10974">
    <property type="entry name" value="FI08016P-RELATED"/>
    <property type="match status" value="1"/>
</dbReference>
<dbReference type="Gene3D" id="3.40.720.10">
    <property type="entry name" value="Alkaline Phosphatase, subunit A"/>
    <property type="match status" value="1"/>
</dbReference>
<comment type="caution">
    <text evidence="1">The sequence shown here is derived from an EMBL/GenBank/DDBJ whole genome shotgun (WGS) entry which is preliminary data.</text>
</comment>
<evidence type="ECO:0000313" key="2">
    <source>
        <dbReference type="Proteomes" id="UP000597762"/>
    </source>
</evidence>
<evidence type="ECO:0000313" key="1">
    <source>
        <dbReference type="EMBL" id="CAE1280323.1"/>
    </source>
</evidence>
<dbReference type="InterPro" id="IPR004245">
    <property type="entry name" value="DUF229"/>
</dbReference>
<proteinExistence type="predicted"/>
<dbReference type="InterPro" id="IPR017850">
    <property type="entry name" value="Alkaline_phosphatase_core_sf"/>
</dbReference>
<dbReference type="AlphaFoldDB" id="A0A812CXJ4"/>
<organism evidence="1 2">
    <name type="scientific">Acanthosepion pharaonis</name>
    <name type="common">Pharaoh cuttlefish</name>
    <name type="synonym">Sepia pharaonis</name>
    <dbReference type="NCBI Taxonomy" id="158019"/>
    <lineage>
        <taxon>Eukaryota</taxon>
        <taxon>Metazoa</taxon>
        <taxon>Spiralia</taxon>
        <taxon>Lophotrochozoa</taxon>
        <taxon>Mollusca</taxon>
        <taxon>Cephalopoda</taxon>
        <taxon>Coleoidea</taxon>
        <taxon>Decapodiformes</taxon>
        <taxon>Sepiida</taxon>
        <taxon>Sepiina</taxon>
        <taxon>Sepiidae</taxon>
        <taxon>Acanthosepion</taxon>
    </lineage>
</organism>
<dbReference type="PANTHER" id="PTHR10974:SF1">
    <property type="entry name" value="FI08016P-RELATED"/>
    <property type="match status" value="1"/>
</dbReference>
<dbReference type="OrthoDB" id="413313at2759"/>
<protein>
    <submittedName>
        <fullName evidence="1">Uncharacterized protein</fullName>
    </submittedName>
</protein>
<dbReference type="EMBL" id="CAHIKZ030002057">
    <property type="protein sequence ID" value="CAE1280323.1"/>
    <property type="molecule type" value="Genomic_DNA"/>
</dbReference>
<dbReference type="CDD" id="cd16021">
    <property type="entry name" value="ALP_like"/>
    <property type="match status" value="1"/>
</dbReference>
<dbReference type="Pfam" id="PF02995">
    <property type="entry name" value="DUF229"/>
    <property type="match status" value="1"/>
</dbReference>
<gene>
    <name evidence="1" type="ORF">SPHA_42252</name>
</gene>
<dbReference type="FunFam" id="3.40.720.10:FF:000017">
    <property type="entry name" value="Predicted protein"/>
    <property type="match status" value="1"/>
</dbReference>
<dbReference type="Proteomes" id="UP000597762">
    <property type="component" value="Unassembled WGS sequence"/>
</dbReference>
<accession>A0A812CXJ4</accession>
<dbReference type="GO" id="GO:0005615">
    <property type="term" value="C:extracellular space"/>
    <property type="evidence" value="ECO:0007669"/>
    <property type="project" value="TreeGrafter"/>
</dbReference>
<dbReference type="SUPFAM" id="SSF53649">
    <property type="entry name" value="Alkaline phosphatase-like"/>
    <property type="match status" value="1"/>
</dbReference>
<name>A0A812CXJ4_ACAPH</name>
<reference evidence="1" key="1">
    <citation type="submission" date="2021-01" db="EMBL/GenBank/DDBJ databases">
        <authorList>
            <person name="Li R."/>
            <person name="Bekaert M."/>
        </authorList>
    </citation>
    <scope>NUCLEOTIDE SEQUENCE</scope>
    <source>
        <strain evidence="1">Farmed</strain>
    </source>
</reference>